<keyword evidence="3" id="KW-0521">NADP</keyword>
<keyword evidence="5" id="KW-0119">Carbohydrate metabolism</keyword>
<comment type="caution">
    <text evidence="7">The sequence shown here is derived from an EMBL/GenBank/DDBJ whole genome shotgun (WGS) entry which is preliminary data.</text>
</comment>
<accession>A0AAE5QZ01</accession>
<feature type="domain" description="Glucose-6-phosphate dehydrogenase NAD-binding" evidence="6">
    <location>
        <begin position="2"/>
        <end position="58"/>
    </location>
</feature>
<evidence type="ECO:0000259" key="6">
    <source>
        <dbReference type="Pfam" id="PF00479"/>
    </source>
</evidence>
<dbReference type="Pfam" id="PF00479">
    <property type="entry name" value="G6PD_N"/>
    <property type="match status" value="1"/>
</dbReference>
<evidence type="ECO:0000313" key="8">
    <source>
        <dbReference type="Proteomes" id="UP000228502"/>
    </source>
</evidence>
<comment type="pathway">
    <text evidence="1">Carbohydrate degradation; pentose phosphate pathway; D-ribulose 5-phosphate from D-glucose 6-phosphate (oxidative stage): step 1/3.</text>
</comment>
<organism evidence="7 8">
    <name type="scientific">Staphylococcus epidermidis</name>
    <dbReference type="NCBI Taxonomy" id="1282"/>
    <lineage>
        <taxon>Bacteria</taxon>
        <taxon>Bacillati</taxon>
        <taxon>Bacillota</taxon>
        <taxon>Bacilli</taxon>
        <taxon>Bacillales</taxon>
        <taxon>Staphylococcaceae</taxon>
        <taxon>Staphylococcus</taxon>
    </lineage>
</organism>
<evidence type="ECO:0000256" key="1">
    <source>
        <dbReference type="ARBA" id="ARBA00004937"/>
    </source>
</evidence>
<gene>
    <name evidence="7" type="ORF">CTJ08_05380</name>
</gene>
<dbReference type="SUPFAM" id="SSF51735">
    <property type="entry name" value="NAD(P)-binding Rossmann-fold domains"/>
    <property type="match status" value="1"/>
</dbReference>
<dbReference type="GO" id="GO:0004345">
    <property type="term" value="F:glucose-6-phosphate dehydrogenase activity"/>
    <property type="evidence" value="ECO:0007669"/>
    <property type="project" value="TreeGrafter"/>
</dbReference>
<dbReference type="AlphaFoldDB" id="A0AAE5QZ01"/>
<keyword evidence="2" id="KW-0313">Glucose metabolism</keyword>
<name>A0AAE5QZ01_STAEP</name>
<reference evidence="7 8" key="1">
    <citation type="submission" date="2017-10" db="EMBL/GenBank/DDBJ databases">
        <title>genome sequences of Staph epi in chlorhexidine trial.</title>
        <authorList>
            <person name="Greninger A.L."/>
            <person name="Addetia A."/>
            <person name="Qin X."/>
            <person name="Zerr D."/>
        </authorList>
    </citation>
    <scope>NUCLEOTIDE SEQUENCE [LARGE SCALE GENOMIC DNA]</scope>
    <source>
        <strain evidence="7 8">SCH-17</strain>
    </source>
</reference>
<protein>
    <submittedName>
        <fullName evidence="7">Glucose-6-phosphate dehydrogenase</fullName>
    </submittedName>
</protein>
<dbReference type="Gene3D" id="3.40.50.720">
    <property type="entry name" value="NAD(P)-binding Rossmann-like Domain"/>
    <property type="match status" value="1"/>
</dbReference>
<dbReference type="Proteomes" id="UP000228502">
    <property type="component" value="Unassembled WGS sequence"/>
</dbReference>
<dbReference type="PANTHER" id="PTHR23429">
    <property type="entry name" value="GLUCOSE-6-PHOSPHATE 1-DEHYDROGENASE G6PD"/>
    <property type="match status" value="1"/>
</dbReference>
<dbReference type="EMBL" id="PEJG01000005">
    <property type="protein sequence ID" value="PIH10492.1"/>
    <property type="molecule type" value="Genomic_DNA"/>
</dbReference>
<proteinExistence type="predicted"/>
<dbReference type="InterPro" id="IPR022674">
    <property type="entry name" value="G6P_DH_NAD-bd"/>
</dbReference>
<evidence type="ECO:0000256" key="5">
    <source>
        <dbReference type="ARBA" id="ARBA00023277"/>
    </source>
</evidence>
<dbReference type="InterPro" id="IPR001282">
    <property type="entry name" value="G6P_DH"/>
</dbReference>
<dbReference type="GO" id="GO:0006006">
    <property type="term" value="P:glucose metabolic process"/>
    <property type="evidence" value="ECO:0007669"/>
    <property type="project" value="UniProtKB-KW"/>
</dbReference>
<dbReference type="GO" id="GO:0050661">
    <property type="term" value="F:NADP binding"/>
    <property type="evidence" value="ECO:0007669"/>
    <property type="project" value="InterPro"/>
</dbReference>
<dbReference type="PRINTS" id="PR00079">
    <property type="entry name" value="G6PDHDRGNASE"/>
</dbReference>
<dbReference type="PANTHER" id="PTHR23429:SF0">
    <property type="entry name" value="GLUCOSE-6-PHOSPHATE 1-DEHYDROGENASE"/>
    <property type="match status" value="1"/>
</dbReference>
<evidence type="ECO:0000256" key="3">
    <source>
        <dbReference type="ARBA" id="ARBA00022857"/>
    </source>
</evidence>
<evidence type="ECO:0000256" key="4">
    <source>
        <dbReference type="ARBA" id="ARBA00023002"/>
    </source>
</evidence>
<sequence>MKESGLTNVKGLMRIIIEKPFGDDLKSAKKLNNQISKSFKEEEIFGIGHYLSKEMIQNIERLRF</sequence>
<dbReference type="GO" id="GO:0005829">
    <property type="term" value="C:cytosol"/>
    <property type="evidence" value="ECO:0007669"/>
    <property type="project" value="TreeGrafter"/>
</dbReference>
<evidence type="ECO:0000256" key="2">
    <source>
        <dbReference type="ARBA" id="ARBA00022526"/>
    </source>
</evidence>
<keyword evidence="4" id="KW-0560">Oxidoreductase</keyword>
<dbReference type="GO" id="GO:0009051">
    <property type="term" value="P:pentose-phosphate shunt, oxidative branch"/>
    <property type="evidence" value="ECO:0007669"/>
    <property type="project" value="TreeGrafter"/>
</dbReference>
<evidence type="ECO:0000313" key="7">
    <source>
        <dbReference type="EMBL" id="PIH10492.1"/>
    </source>
</evidence>
<dbReference type="InterPro" id="IPR036291">
    <property type="entry name" value="NAD(P)-bd_dom_sf"/>
</dbReference>